<feature type="compositionally biased region" description="Gly residues" evidence="1">
    <location>
        <begin position="515"/>
        <end position="526"/>
    </location>
</feature>
<dbReference type="InterPro" id="IPR018666">
    <property type="entry name" value="DUF2125"/>
</dbReference>
<reference evidence="3 4" key="1">
    <citation type="submission" date="2023-08" db="EMBL/GenBank/DDBJ databases">
        <title>Implementing the SeqCode for naming new Mesorhizobium species isolated from Vachellia karroo root nodules.</title>
        <authorList>
            <person name="Van Lill M."/>
        </authorList>
    </citation>
    <scope>NUCLEOTIDE SEQUENCE [LARGE SCALE GENOMIC DNA]</scope>
    <source>
        <strain evidence="3 4">VK22B</strain>
    </source>
</reference>
<dbReference type="Pfam" id="PF09898">
    <property type="entry name" value="DUF2125"/>
    <property type="match status" value="1"/>
</dbReference>
<protein>
    <submittedName>
        <fullName evidence="3">DUF2125 domain-containing protein</fullName>
    </submittedName>
</protein>
<evidence type="ECO:0000313" key="4">
    <source>
        <dbReference type="Proteomes" id="UP001271249"/>
    </source>
</evidence>
<gene>
    <name evidence="3" type="ORF">RFN29_17610</name>
</gene>
<feature type="region of interest" description="Disordered" evidence="1">
    <location>
        <begin position="474"/>
        <end position="526"/>
    </location>
</feature>
<evidence type="ECO:0000256" key="1">
    <source>
        <dbReference type="SAM" id="MobiDB-lite"/>
    </source>
</evidence>
<accession>A0ABU4Z5W3</accession>
<dbReference type="Proteomes" id="UP001271249">
    <property type="component" value="Unassembled WGS sequence"/>
</dbReference>
<organism evidence="3 4">
    <name type="scientific">Mesorhizobium captivum</name>
    <dbReference type="NCBI Taxonomy" id="3072319"/>
    <lineage>
        <taxon>Bacteria</taxon>
        <taxon>Pseudomonadati</taxon>
        <taxon>Pseudomonadota</taxon>
        <taxon>Alphaproteobacteria</taxon>
        <taxon>Hyphomicrobiales</taxon>
        <taxon>Phyllobacteriaceae</taxon>
        <taxon>Mesorhizobium</taxon>
    </lineage>
</organism>
<feature type="chain" id="PRO_5045136282" evidence="2">
    <location>
        <begin position="22"/>
        <end position="526"/>
    </location>
</feature>
<dbReference type="EMBL" id="JAVIJC010000017">
    <property type="protein sequence ID" value="MDX8493387.1"/>
    <property type="molecule type" value="Genomic_DNA"/>
</dbReference>
<name>A0ABU4Z5W3_9HYPH</name>
<keyword evidence="2" id="KW-0732">Signal</keyword>
<dbReference type="RefSeq" id="WP_320227331.1">
    <property type="nucleotide sequence ID" value="NZ_JAVIJC010000017.1"/>
</dbReference>
<proteinExistence type="predicted"/>
<keyword evidence="4" id="KW-1185">Reference proteome</keyword>
<feature type="compositionally biased region" description="Low complexity" evidence="1">
    <location>
        <begin position="482"/>
        <end position="506"/>
    </location>
</feature>
<sequence>MKRILPLVAALAFTAPAVAQAVDSQGAKQLSDSLARYFGKQAFDKGVLTVSVEGDAYRIALDIKALVDALPDQKPLKFDLAPYALMVTPRSDGSWDVASDFSQSMSFEFNGPEGPQSMELSIKGGKGTAVYDPNLAAFTSGTSSMAGMTMTSREAKQQVDVTAGAGTATVAATKSANGGVDFTATQKVSSFVETIKIDDPDSGTNFPITLRTPELSVDANGKGVRIKPLLDLLAFAVANEDEAKLKANQAELKALLEAALPVWERIDGNYGFKNFEAESPVGKFGATQLNVTGGMDGISQNGKIDYAIKASGLTIPQQMLPAWAVALLPTDIDLHFGGANIDLDTMARKTIEAFDLNKNPPLPDEFGKALVDDFKAKKPKVVFGHSTVKNGDIEVAMEGEVFFPDSKKPDGSVTVDVAGYDKIVDALKEAAKSDEQMAQAFPFALAVKGFGKTLPDGRLEWVIDTTADGSVKVNGAMLKGPDAAQDDSAGQDDNSGDDGANGTDDSTGGDDSDGGDNGGAGAKLQP</sequence>
<comment type="caution">
    <text evidence="3">The sequence shown here is derived from an EMBL/GenBank/DDBJ whole genome shotgun (WGS) entry which is preliminary data.</text>
</comment>
<evidence type="ECO:0000313" key="3">
    <source>
        <dbReference type="EMBL" id="MDX8493387.1"/>
    </source>
</evidence>
<evidence type="ECO:0000256" key="2">
    <source>
        <dbReference type="SAM" id="SignalP"/>
    </source>
</evidence>
<feature type="signal peptide" evidence="2">
    <location>
        <begin position="1"/>
        <end position="21"/>
    </location>
</feature>